<keyword evidence="3" id="KW-1185">Reference proteome</keyword>
<proteinExistence type="predicted"/>
<sequence>MISESNVTNKSSINILGYSTYLSPHPDGTAHAGSAIVDRKGLNYNLLAPYDKDYLQAASVMVNTRTGFITLSAVYCPPKHKISEANFTDFFKTLGNRFIAGGDWNAKHIYWGSRLTTSRGRSLKVCLDSNHLLTLFNATLRLSYLRL</sequence>
<comment type="caution">
    <text evidence="2">The sequence shown here is derived from an EMBL/GenBank/DDBJ whole genome shotgun (WGS) entry which is preliminary data.</text>
</comment>
<dbReference type="Proteomes" id="UP001153954">
    <property type="component" value="Unassembled WGS sequence"/>
</dbReference>
<organism evidence="2 3">
    <name type="scientific">Euphydryas editha</name>
    <name type="common">Edith's checkerspot</name>
    <dbReference type="NCBI Taxonomy" id="104508"/>
    <lineage>
        <taxon>Eukaryota</taxon>
        <taxon>Metazoa</taxon>
        <taxon>Ecdysozoa</taxon>
        <taxon>Arthropoda</taxon>
        <taxon>Hexapoda</taxon>
        <taxon>Insecta</taxon>
        <taxon>Pterygota</taxon>
        <taxon>Neoptera</taxon>
        <taxon>Endopterygota</taxon>
        <taxon>Lepidoptera</taxon>
        <taxon>Glossata</taxon>
        <taxon>Ditrysia</taxon>
        <taxon>Papilionoidea</taxon>
        <taxon>Nymphalidae</taxon>
        <taxon>Nymphalinae</taxon>
        <taxon>Euphydryas</taxon>
    </lineage>
</organism>
<dbReference type="AlphaFoldDB" id="A0AAU9U5P6"/>
<dbReference type="InterPro" id="IPR036691">
    <property type="entry name" value="Endo/exonu/phosph_ase_sf"/>
</dbReference>
<accession>A0AAU9U5P6</accession>
<dbReference type="GO" id="GO:0003824">
    <property type="term" value="F:catalytic activity"/>
    <property type="evidence" value="ECO:0007669"/>
    <property type="project" value="InterPro"/>
</dbReference>
<evidence type="ECO:0000313" key="2">
    <source>
        <dbReference type="EMBL" id="CAH2093054.1"/>
    </source>
</evidence>
<dbReference type="InterPro" id="IPR005135">
    <property type="entry name" value="Endo/exonuclease/phosphatase"/>
</dbReference>
<dbReference type="Gene3D" id="3.60.10.10">
    <property type="entry name" value="Endonuclease/exonuclease/phosphatase"/>
    <property type="match status" value="1"/>
</dbReference>
<evidence type="ECO:0000313" key="3">
    <source>
        <dbReference type="Proteomes" id="UP001153954"/>
    </source>
</evidence>
<dbReference type="SUPFAM" id="SSF56219">
    <property type="entry name" value="DNase I-like"/>
    <property type="match status" value="1"/>
</dbReference>
<gene>
    <name evidence="2" type="ORF">EEDITHA_LOCUS8756</name>
</gene>
<name>A0AAU9U5P6_EUPED</name>
<dbReference type="PANTHER" id="PTHR33273:SF4">
    <property type="entry name" value="ENDONUCLEASE_EXONUCLEASE_PHOSPHATASE DOMAIN-CONTAINING PROTEIN"/>
    <property type="match status" value="1"/>
</dbReference>
<dbReference type="PANTHER" id="PTHR33273">
    <property type="entry name" value="DOMAIN-CONTAINING PROTEIN, PUTATIVE-RELATED"/>
    <property type="match status" value="1"/>
</dbReference>
<dbReference type="EMBL" id="CAKOGL010000012">
    <property type="protein sequence ID" value="CAH2093054.1"/>
    <property type="molecule type" value="Genomic_DNA"/>
</dbReference>
<evidence type="ECO:0000259" key="1">
    <source>
        <dbReference type="Pfam" id="PF14529"/>
    </source>
</evidence>
<feature type="domain" description="Endonuclease/exonuclease/phosphatase" evidence="1">
    <location>
        <begin position="70"/>
        <end position="135"/>
    </location>
</feature>
<reference evidence="2" key="1">
    <citation type="submission" date="2022-03" db="EMBL/GenBank/DDBJ databases">
        <authorList>
            <person name="Tunstrom K."/>
        </authorList>
    </citation>
    <scope>NUCLEOTIDE SEQUENCE</scope>
</reference>
<dbReference type="Pfam" id="PF14529">
    <property type="entry name" value="Exo_endo_phos_2"/>
    <property type="match status" value="1"/>
</dbReference>
<protein>
    <recommendedName>
        <fullName evidence="1">Endonuclease/exonuclease/phosphatase domain-containing protein</fullName>
    </recommendedName>
</protein>